<dbReference type="PROSITE" id="PS50931">
    <property type="entry name" value="HTH_LYSR"/>
    <property type="match status" value="1"/>
</dbReference>
<evidence type="ECO:0000313" key="8">
    <source>
        <dbReference type="Proteomes" id="UP000274097"/>
    </source>
</evidence>
<keyword evidence="2" id="KW-0805">Transcription regulation</keyword>
<dbReference type="PANTHER" id="PTHR30346">
    <property type="entry name" value="TRANSCRIPTIONAL DUAL REGULATOR HCAR-RELATED"/>
    <property type="match status" value="1"/>
</dbReference>
<dbReference type="AlphaFoldDB" id="A0A3A9JK81"/>
<sequence length="310" mass="33581">MFAFTQLRCFVAVAEELHFHRAAARLNMTQPPLSRQIQLLEHTLGVALLLRGNRAVRLTPAGEAFLRDARRMLRLAERATLHARRIAQGQSGRITIGFTAASGYGVLPRLVGLIRAALPDVELDLREMVSLEQLEALQAGRIDLALLRPMARRPGIRTARLQREPLLLALPQSHPLLAQEGWGIAELAEEPLITYPPAEGRYLHDLVMGLFQVSGTAPARVQFISQTHSILALVGAGLGIAVVPEAAGLLRPDGVLLRPLPGPVAPAAELVLAWREDGENPAAPAVLAMLRREWAVLCQGLPGAGERPGE</sequence>
<evidence type="ECO:0000256" key="2">
    <source>
        <dbReference type="ARBA" id="ARBA00023015"/>
    </source>
</evidence>
<evidence type="ECO:0000313" key="7">
    <source>
        <dbReference type="EMBL" id="RMI27252.1"/>
    </source>
</evidence>
<dbReference type="SUPFAM" id="SSF53850">
    <property type="entry name" value="Periplasmic binding protein-like II"/>
    <property type="match status" value="1"/>
</dbReference>
<evidence type="ECO:0000313" key="9">
    <source>
        <dbReference type="Proteomes" id="UP000278036"/>
    </source>
</evidence>
<dbReference type="InterPro" id="IPR005119">
    <property type="entry name" value="LysR_subst-bd"/>
</dbReference>
<dbReference type="Gene3D" id="3.40.190.10">
    <property type="entry name" value="Periplasmic binding protein-like II"/>
    <property type="match status" value="2"/>
</dbReference>
<comment type="caution">
    <text evidence="6">The sequence shown here is derived from an EMBL/GenBank/DDBJ whole genome shotgun (WGS) entry which is preliminary data.</text>
</comment>
<dbReference type="Pfam" id="PF00126">
    <property type="entry name" value="HTH_1"/>
    <property type="match status" value="1"/>
</dbReference>
<dbReference type="InParanoid" id="A0A3A9JK81"/>
<dbReference type="EMBL" id="RFLX01000001">
    <property type="protein sequence ID" value="RMI27252.1"/>
    <property type="molecule type" value="Genomic_DNA"/>
</dbReference>
<reference evidence="6 9" key="1">
    <citation type="submission" date="2018-09" db="EMBL/GenBank/DDBJ databases">
        <title>Roseomonas sp. nov., isolated from feces of Tibetan antelopes in the Qinghai-Tibet plateau, China.</title>
        <authorList>
            <person name="Tian Z."/>
        </authorList>
    </citation>
    <scope>NUCLEOTIDE SEQUENCE [LARGE SCALE GENOMIC DNA]</scope>
    <source>
        <strain evidence="7 8">Z23</strain>
        <strain evidence="6 9">Z24</strain>
    </source>
</reference>
<dbReference type="Pfam" id="PF03466">
    <property type="entry name" value="LysR_substrate"/>
    <property type="match status" value="1"/>
</dbReference>
<dbReference type="FunCoup" id="A0A3A9JK81">
    <property type="interactions" value="123"/>
</dbReference>
<organism evidence="6 9">
    <name type="scientific">Teichococcus wenyumeiae</name>
    <dbReference type="NCBI Taxonomy" id="2478470"/>
    <lineage>
        <taxon>Bacteria</taxon>
        <taxon>Pseudomonadati</taxon>
        <taxon>Pseudomonadota</taxon>
        <taxon>Alphaproteobacteria</taxon>
        <taxon>Acetobacterales</taxon>
        <taxon>Roseomonadaceae</taxon>
        <taxon>Roseomonas</taxon>
    </lineage>
</organism>
<dbReference type="GO" id="GO:0003700">
    <property type="term" value="F:DNA-binding transcription factor activity"/>
    <property type="evidence" value="ECO:0007669"/>
    <property type="project" value="InterPro"/>
</dbReference>
<feature type="domain" description="HTH lysR-type" evidence="5">
    <location>
        <begin position="4"/>
        <end position="59"/>
    </location>
</feature>
<dbReference type="InterPro" id="IPR000847">
    <property type="entry name" value="LysR_HTH_N"/>
</dbReference>
<dbReference type="OrthoDB" id="9811588at2"/>
<dbReference type="InterPro" id="IPR036390">
    <property type="entry name" value="WH_DNA-bd_sf"/>
</dbReference>
<evidence type="ECO:0000256" key="3">
    <source>
        <dbReference type="ARBA" id="ARBA00023125"/>
    </source>
</evidence>
<keyword evidence="3" id="KW-0238">DNA-binding</keyword>
<proteinExistence type="inferred from homology"/>
<dbReference type="GO" id="GO:0032993">
    <property type="term" value="C:protein-DNA complex"/>
    <property type="evidence" value="ECO:0007669"/>
    <property type="project" value="TreeGrafter"/>
</dbReference>
<dbReference type="Proteomes" id="UP000274097">
    <property type="component" value="Unassembled WGS sequence"/>
</dbReference>
<dbReference type="PANTHER" id="PTHR30346:SF0">
    <property type="entry name" value="HCA OPERON TRANSCRIPTIONAL ACTIVATOR HCAR"/>
    <property type="match status" value="1"/>
</dbReference>
<dbReference type="InterPro" id="IPR036388">
    <property type="entry name" value="WH-like_DNA-bd_sf"/>
</dbReference>
<name>A0A3A9JK81_9PROT</name>
<dbReference type="SUPFAM" id="SSF46785">
    <property type="entry name" value="Winged helix' DNA-binding domain"/>
    <property type="match status" value="1"/>
</dbReference>
<evidence type="ECO:0000313" key="6">
    <source>
        <dbReference type="EMBL" id="RKK04186.1"/>
    </source>
</evidence>
<evidence type="ECO:0000259" key="5">
    <source>
        <dbReference type="PROSITE" id="PS50931"/>
    </source>
</evidence>
<comment type="similarity">
    <text evidence="1">Belongs to the LysR transcriptional regulatory family.</text>
</comment>
<accession>A0A3A9JK81</accession>
<keyword evidence="8" id="KW-1185">Reference proteome</keyword>
<keyword evidence="4" id="KW-0804">Transcription</keyword>
<dbReference type="Proteomes" id="UP000278036">
    <property type="component" value="Unassembled WGS sequence"/>
</dbReference>
<dbReference type="GO" id="GO:0003677">
    <property type="term" value="F:DNA binding"/>
    <property type="evidence" value="ECO:0007669"/>
    <property type="project" value="UniProtKB-KW"/>
</dbReference>
<dbReference type="EMBL" id="RAQU01000053">
    <property type="protein sequence ID" value="RKK04186.1"/>
    <property type="molecule type" value="Genomic_DNA"/>
</dbReference>
<dbReference type="FunFam" id="1.10.10.10:FF:000001">
    <property type="entry name" value="LysR family transcriptional regulator"/>
    <property type="match status" value="1"/>
</dbReference>
<evidence type="ECO:0000256" key="4">
    <source>
        <dbReference type="ARBA" id="ARBA00023163"/>
    </source>
</evidence>
<protein>
    <submittedName>
        <fullName evidence="6">LysR family transcriptional regulator</fullName>
    </submittedName>
</protein>
<dbReference type="RefSeq" id="WP_120638311.1">
    <property type="nucleotide sequence ID" value="NZ_RAQU01000053.1"/>
</dbReference>
<dbReference type="Gene3D" id="1.10.10.10">
    <property type="entry name" value="Winged helix-like DNA-binding domain superfamily/Winged helix DNA-binding domain"/>
    <property type="match status" value="1"/>
</dbReference>
<evidence type="ECO:0000256" key="1">
    <source>
        <dbReference type="ARBA" id="ARBA00009437"/>
    </source>
</evidence>
<dbReference type="PRINTS" id="PR00039">
    <property type="entry name" value="HTHLYSR"/>
</dbReference>
<gene>
    <name evidence="6" type="ORF">D6Z83_10730</name>
    <name evidence="7" type="ORF">EBE87_02475</name>
</gene>